<dbReference type="Gene3D" id="3.30.300.30">
    <property type="match status" value="1"/>
</dbReference>
<dbReference type="InterPro" id="IPR042099">
    <property type="entry name" value="ANL_N_sf"/>
</dbReference>
<proteinExistence type="predicted"/>
<dbReference type="AlphaFoldDB" id="A0A154WFV7"/>
<comment type="caution">
    <text evidence="3">The sequence shown here is derived from an EMBL/GenBank/DDBJ whole genome shotgun (WGS) entry which is preliminary data.</text>
</comment>
<dbReference type="PANTHER" id="PTHR43767:SF1">
    <property type="entry name" value="NONRIBOSOMAL PEPTIDE SYNTHASE PES1 (EUROFUNG)-RELATED"/>
    <property type="match status" value="1"/>
</dbReference>
<dbReference type="GO" id="GO:0016878">
    <property type="term" value="F:acid-thiol ligase activity"/>
    <property type="evidence" value="ECO:0007669"/>
    <property type="project" value="UniProtKB-ARBA"/>
</dbReference>
<dbReference type="SUPFAM" id="SSF56801">
    <property type="entry name" value="Acetyl-CoA synthetase-like"/>
    <property type="match status" value="1"/>
</dbReference>
<organism evidence="3 4">
    <name type="scientific">Oceanibaculum pacificum</name>
    <dbReference type="NCBI Taxonomy" id="580166"/>
    <lineage>
        <taxon>Bacteria</taxon>
        <taxon>Pseudomonadati</taxon>
        <taxon>Pseudomonadota</taxon>
        <taxon>Alphaproteobacteria</taxon>
        <taxon>Rhodospirillales</taxon>
        <taxon>Oceanibaculaceae</taxon>
        <taxon>Oceanibaculum</taxon>
    </lineage>
</organism>
<dbReference type="InterPro" id="IPR050237">
    <property type="entry name" value="ATP-dep_AMP-bd_enzyme"/>
</dbReference>
<dbReference type="Pfam" id="PF00501">
    <property type="entry name" value="AMP-binding"/>
    <property type="match status" value="1"/>
</dbReference>
<keyword evidence="4" id="KW-1185">Reference proteome</keyword>
<gene>
    <name evidence="3" type="ORF">AUP43_16615</name>
</gene>
<accession>A0A154WFV7</accession>
<dbReference type="PROSITE" id="PS00455">
    <property type="entry name" value="AMP_BINDING"/>
    <property type="match status" value="1"/>
</dbReference>
<feature type="domain" description="AMP-dependent synthetase/ligase" evidence="1">
    <location>
        <begin position="3"/>
        <end position="357"/>
    </location>
</feature>
<evidence type="ECO:0000259" key="2">
    <source>
        <dbReference type="Pfam" id="PF13193"/>
    </source>
</evidence>
<dbReference type="Pfam" id="PF13193">
    <property type="entry name" value="AMP-binding_C"/>
    <property type="match status" value="1"/>
</dbReference>
<reference evidence="3 4" key="1">
    <citation type="submission" date="2015-12" db="EMBL/GenBank/DDBJ databases">
        <title>Genome sequence of Oceanibaculum pacificum MCCC 1A02656.</title>
        <authorList>
            <person name="Lu L."/>
            <person name="Lai Q."/>
            <person name="Shao Z."/>
            <person name="Qian P."/>
        </authorList>
    </citation>
    <scope>NUCLEOTIDE SEQUENCE [LARGE SCALE GENOMIC DNA]</scope>
    <source>
        <strain evidence="3 4">MCCC 1A02656</strain>
    </source>
</reference>
<dbReference type="PANTHER" id="PTHR43767">
    <property type="entry name" value="LONG-CHAIN-FATTY-ACID--COA LIGASE"/>
    <property type="match status" value="1"/>
</dbReference>
<evidence type="ECO:0000313" key="4">
    <source>
        <dbReference type="Proteomes" id="UP000076400"/>
    </source>
</evidence>
<feature type="domain" description="AMP-binding enzyme C-terminal" evidence="2">
    <location>
        <begin position="408"/>
        <end position="482"/>
    </location>
</feature>
<dbReference type="InterPro" id="IPR000873">
    <property type="entry name" value="AMP-dep_synth/lig_dom"/>
</dbReference>
<name>A0A154WFV7_9PROT</name>
<dbReference type="EMBL" id="LPXN01000030">
    <property type="protein sequence ID" value="KZD12379.1"/>
    <property type="molecule type" value="Genomic_DNA"/>
</dbReference>
<dbReference type="InterPro" id="IPR025110">
    <property type="entry name" value="AMP-bd_C"/>
</dbReference>
<dbReference type="Gene3D" id="3.40.50.12780">
    <property type="entry name" value="N-terminal domain of ligase-like"/>
    <property type="match status" value="1"/>
</dbReference>
<dbReference type="InterPro" id="IPR045851">
    <property type="entry name" value="AMP-bd_C_sf"/>
</dbReference>
<protein>
    <recommendedName>
        <fullName evidence="5">Long-chain fatty acid--CoA ligase</fullName>
    </recommendedName>
</protein>
<dbReference type="InterPro" id="IPR020845">
    <property type="entry name" value="AMP-binding_CS"/>
</dbReference>
<dbReference type="Proteomes" id="UP000076400">
    <property type="component" value="Unassembled WGS sequence"/>
</dbReference>
<evidence type="ECO:0000313" key="3">
    <source>
        <dbReference type="EMBL" id="KZD12379.1"/>
    </source>
</evidence>
<dbReference type="STRING" id="580166.AUP43_16615"/>
<sequence length="495" mass="53107">MRYWAESAPDLPAVTQEGRTWSYGELGQAVERTAAFLKAHEVHAGDRVLLVMENSIAAIAGMLAAMKLGAWAIPLNARLSAREIDEIRKHATPRLTLYTARISRDAAVHGDRHGAQAAPSLEEIGATYAAADGIVHPEPSLGPPRDRVAALIYTSGTTGAPKGVMLTHGNLLFIAGRSSQARRMSPADKVYAVLPISHVFGLASVFLGNMYRGSHLYLVSRFAPAEAARALAEEGITAFHGVPAMFSHLAGLAASTGQPLAAPKLRYMSAGGSPLDLTLKQRIERLLGVALNNGYGLTESSPTVCMTQIDDPRADDTVGTLLPDVQVRIVDKDGADLPPGGVGEMWVKGGLVMKGYYRDPARTAEVLTPDLWLKTGDFARQADDGSLYIVGRLKELIIRSGFNVYPAEVEGVITSHPDISMAVVVGRSRDGNEEVVAFVQPIPGRAITPEALEAFVAERLAPYKHPAQYLIRESLPATPTGKILRHQLQQEARGL</sequence>
<evidence type="ECO:0000259" key="1">
    <source>
        <dbReference type="Pfam" id="PF00501"/>
    </source>
</evidence>
<evidence type="ECO:0008006" key="5">
    <source>
        <dbReference type="Google" id="ProtNLM"/>
    </source>
</evidence>